<keyword evidence="3" id="KW-0862">Zinc</keyword>
<dbReference type="GO" id="GO:0016846">
    <property type="term" value="F:carbon-sulfur lyase activity"/>
    <property type="evidence" value="ECO:0007669"/>
    <property type="project" value="InterPro"/>
</dbReference>
<feature type="domain" description="CENP-V/GFA" evidence="4">
    <location>
        <begin position="3"/>
        <end position="115"/>
    </location>
</feature>
<dbReference type="AlphaFoldDB" id="A0A2W5SDF9"/>
<evidence type="ECO:0000259" key="4">
    <source>
        <dbReference type="PROSITE" id="PS51891"/>
    </source>
</evidence>
<reference evidence="5 6" key="1">
    <citation type="submission" date="2017-08" db="EMBL/GenBank/DDBJ databases">
        <title>Infants hospitalized years apart are colonized by the same room-sourced microbial strains.</title>
        <authorList>
            <person name="Brooks B."/>
            <person name="Olm M.R."/>
            <person name="Firek B.A."/>
            <person name="Baker R."/>
            <person name="Thomas B.C."/>
            <person name="Morowitz M.J."/>
            <person name="Banfield J.F."/>
        </authorList>
    </citation>
    <scope>NUCLEOTIDE SEQUENCE [LARGE SCALE GENOMIC DNA]</scope>
    <source>
        <strain evidence="5">S2_003_000_R2_11</strain>
    </source>
</reference>
<dbReference type="PANTHER" id="PTHR28620:SF1">
    <property type="entry name" value="CENP-V_GFA DOMAIN-CONTAINING PROTEIN"/>
    <property type="match status" value="1"/>
</dbReference>
<sequence>MAFDGSCHCGAVSFTVDADLPTEAVSCNCSICRRNGALLAFFPATAFTLKGGDKLSTYTFNSHKIKHMFCQTCGVEPFAMANAPDGTEMRAINLRAVPASDLDALTLKHFDGASK</sequence>
<accession>A0A2W5SDF9</accession>
<dbReference type="SUPFAM" id="SSF51316">
    <property type="entry name" value="Mss4-like"/>
    <property type="match status" value="1"/>
</dbReference>
<protein>
    <submittedName>
        <fullName evidence="5">Aldehyde-activating protein</fullName>
    </submittedName>
</protein>
<dbReference type="EMBL" id="QFQS01000001">
    <property type="protein sequence ID" value="PZR00952.1"/>
    <property type="molecule type" value="Genomic_DNA"/>
</dbReference>
<dbReference type="InterPro" id="IPR011057">
    <property type="entry name" value="Mss4-like_sf"/>
</dbReference>
<dbReference type="Proteomes" id="UP000248975">
    <property type="component" value="Unassembled WGS sequence"/>
</dbReference>
<dbReference type="PANTHER" id="PTHR28620">
    <property type="entry name" value="CENTROMERE PROTEIN V"/>
    <property type="match status" value="1"/>
</dbReference>
<evidence type="ECO:0000313" key="5">
    <source>
        <dbReference type="EMBL" id="PZR00952.1"/>
    </source>
</evidence>
<dbReference type="Gene3D" id="2.170.150.70">
    <property type="match status" value="1"/>
</dbReference>
<gene>
    <name evidence="5" type="ORF">DI533_03120</name>
</gene>
<name>A0A2W5SDF9_CERSP</name>
<comment type="caution">
    <text evidence="5">The sequence shown here is derived from an EMBL/GenBank/DDBJ whole genome shotgun (WGS) entry which is preliminary data.</text>
</comment>
<comment type="similarity">
    <text evidence="1">Belongs to the Gfa family.</text>
</comment>
<organism evidence="5 6">
    <name type="scientific">Cereibacter sphaeroides</name>
    <name type="common">Rhodobacter sphaeroides</name>
    <dbReference type="NCBI Taxonomy" id="1063"/>
    <lineage>
        <taxon>Bacteria</taxon>
        <taxon>Pseudomonadati</taxon>
        <taxon>Pseudomonadota</taxon>
        <taxon>Alphaproteobacteria</taxon>
        <taxon>Rhodobacterales</taxon>
        <taxon>Paracoccaceae</taxon>
        <taxon>Cereibacter</taxon>
    </lineage>
</organism>
<dbReference type="InterPro" id="IPR006913">
    <property type="entry name" value="CENP-V/GFA"/>
</dbReference>
<keyword evidence="2" id="KW-0479">Metal-binding</keyword>
<dbReference type="PROSITE" id="PS51891">
    <property type="entry name" value="CENP_V_GFA"/>
    <property type="match status" value="1"/>
</dbReference>
<dbReference type="GO" id="GO:0046872">
    <property type="term" value="F:metal ion binding"/>
    <property type="evidence" value="ECO:0007669"/>
    <property type="project" value="UniProtKB-KW"/>
</dbReference>
<proteinExistence type="inferred from homology"/>
<dbReference type="Pfam" id="PF04828">
    <property type="entry name" value="GFA"/>
    <property type="match status" value="1"/>
</dbReference>
<evidence type="ECO:0000256" key="2">
    <source>
        <dbReference type="ARBA" id="ARBA00022723"/>
    </source>
</evidence>
<evidence type="ECO:0000256" key="3">
    <source>
        <dbReference type="ARBA" id="ARBA00022833"/>
    </source>
</evidence>
<evidence type="ECO:0000313" key="6">
    <source>
        <dbReference type="Proteomes" id="UP000248975"/>
    </source>
</evidence>
<dbReference type="InterPro" id="IPR052355">
    <property type="entry name" value="CENP-V-like"/>
</dbReference>
<evidence type="ECO:0000256" key="1">
    <source>
        <dbReference type="ARBA" id="ARBA00005495"/>
    </source>
</evidence>